<sequence>MSLISTCPVTGAFVRQGVKEGMMDPVTAKETVSASARIAWASRSGMSRLPARRFWILPIAGKEVSTHQGIDA</sequence>
<dbReference type="Proteomes" id="UP000675940">
    <property type="component" value="Unassembled WGS sequence"/>
</dbReference>
<accession>A0A940MSE1</accession>
<name>A0A940MSE1_9RHOB</name>
<proteinExistence type="predicted"/>
<organism evidence="1 2">
    <name type="scientific">Sagittula salina</name>
    <dbReference type="NCBI Taxonomy" id="2820268"/>
    <lineage>
        <taxon>Bacteria</taxon>
        <taxon>Pseudomonadati</taxon>
        <taxon>Pseudomonadota</taxon>
        <taxon>Alphaproteobacteria</taxon>
        <taxon>Rhodobacterales</taxon>
        <taxon>Roseobacteraceae</taxon>
        <taxon>Sagittula</taxon>
    </lineage>
</organism>
<dbReference type="EMBL" id="JAGISH010000008">
    <property type="protein sequence ID" value="MBP0483818.1"/>
    <property type="molecule type" value="Genomic_DNA"/>
</dbReference>
<evidence type="ECO:0000313" key="2">
    <source>
        <dbReference type="Proteomes" id="UP000675940"/>
    </source>
</evidence>
<protein>
    <submittedName>
        <fullName evidence="1">Uncharacterized protein</fullName>
    </submittedName>
</protein>
<keyword evidence="2" id="KW-1185">Reference proteome</keyword>
<evidence type="ECO:0000313" key="1">
    <source>
        <dbReference type="EMBL" id="MBP0483818.1"/>
    </source>
</evidence>
<reference evidence="1" key="1">
    <citation type="submission" date="2021-03" db="EMBL/GenBank/DDBJ databases">
        <title>Sagittula salina sp. nov. strain M10.9X isolated from the marine waste.</title>
        <authorList>
            <person name="Satari L."/>
            <person name="Molina-Menor E."/>
            <person name="Vidal-Verdu A."/>
            <person name="Pascual J."/>
            <person name="Pereto J."/>
            <person name="Porcar M."/>
        </authorList>
    </citation>
    <scope>NUCLEOTIDE SEQUENCE</scope>
    <source>
        <strain evidence="1">M10.9X</strain>
    </source>
</reference>
<gene>
    <name evidence="1" type="ORF">J5474_15140</name>
</gene>
<dbReference type="AlphaFoldDB" id="A0A940MSE1"/>
<dbReference type="RefSeq" id="WP_209361757.1">
    <property type="nucleotide sequence ID" value="NZ_JAGISH010000008.1"/>
</dbReference>
<comment type="caution">
    <text evidence="1">The sequence shown here is derived from an EMBL/GenBank/DDBJ whole genome shotgun (WGS) entry which is preliminary data.</text>
</comment>